<dbReference type="InterPro" id="IPR054416">
    <property type="entry name" value="GST_UstS-like_C"/>
</dbReference>
<reference evidence="2" key="1">
    <citation type="submission" date="2022-11" db="EMBL/GenBank/DDBJ databases">
        <title>Draft genome sequence of Hoeflea poritis E7-10 and Hoeflea prorocentri PM5-8, separated from scleractinian coral Porites lutea and marine dinoflagellate.</title>
        <authorList>
            <person name="Zhang G."/>
            <person name="Wei Q."/>
            <person name="Cai L."/>
        </authorList>
    </citation>
    <scope>NUCLEOTIDE SEQUENCE</scope>
    <source>
        <strain evidence="2">PM5-8</strain>
    </source>
</reference>
<comment type="caution">
    <text evidence="2">The sequence shown here is derived from an EMBL/GenBank/DDBJ whole genome shotgun (WGS) entry which is preliminary data.</text>
</comment>
<sequence length="230" mass="25547">MTITLYELTGRDTERPFSPHCWKTVMALAHKGLTYERSAVPFTEVPNVENGIGKTVPVLRDGEHVVSDSFDIALYLDEAYPDRPTLFGGEGGVALSRFIEAWSATQISATIFGALLLDIHSMLEPVDQDYFRRSREARLGKSLEDVVGASPDKVKELANRLDPLRLMLKRQPFIGGDQPLFADYIVFGILQWARICSPIQLLQPDDQVTAWFERCLDLHGGVGRSVAAAA</sequence>
<proteinExistence type="predicted"/>
<dbReference type="PANTHER" id="PTHR43968">
    <property type="match status" value="1"/>
</dbReference>
<dbReference type="GO" id="GO:0006749">
    <property type="term" value="P:glutathione metabolic process"/>
    <property type="evidence" value="ECO:0007669"/>
    <property type="project" value="TreeGrafter"/>
</dbReference>
<dbReference type="Gene3D" id="1.20.1050.10">
    <property type="match status" value="1"/>
</dbReference>
<evidence type="ECO:0000259" key="1">
    <source>
        <dbReference type="PROSITE" id="PS50404"/>
    </source>
</evidence>
<protein>
    <submittedName>
        <fullName evidence="2">Glutathione S-transferase family protein</fullName>
    </submittedName>
</protein>
<dbReference type="EMBL" id="JAPJZI010000001">
    <property type="protein sequence ID" value="MDA5397888.1"/>
    <property type="molecule type" value="Genomic_DNA"/>
</dbReference>
<keyword evidence="3" id="KW-1185">Reference proteome</keyword>
<dbReference type="GO" id="GO:0005737">
    <property type="term" value="C:cytoplasm"/>
    <property type="evidence" value="ECO:0007669"/>
    <property type="project" value="TreeGrafter"/>
</dbReference>
<dbReference type="Proteomes" id="UP001151234">
    <property type="component" value="Unassembled WGS sequence"/>
</dbReference>
<dbReference type="SUPFAM" id="SSF52833">
    <property type="entry name" value="Thioredoxin-like"/>
    <property type="match status" value="1"/>
</dbReference>
<dbReference type="Gene3D" id="3.40.30.10">
    <property type="entry name" value="Glutaredoxin"/>
    <property type="match status" value="1"/>
</dbReference>
<gene>
    <name evidence="2" type="ORF">OQ273_04805</name>
</gene>
<dbReference type="CDD" id="cd03202">
    <property type="entry name" value="GST_C_etherase_LigE"/>
    <property type="match status" value="1"/>
</dbReference>
<dbReference type="Pfam" id="PF22041">
    <property type="entry name" value="GST_C_7"/>
    <property type="match status" value="1"/>
</dbReference>
<dbReference type="Pfam" id="PF13417">
    <property type="entry name" value="GST_N_3"/>
    <property type="match status" value="1"/>
</dbReference>
<dbReference type="CDD" id="cd03038">
    <property type="entry name" value="GST_N_etherase_LigE"/>
    <property type="match status" value="1"/>
</dbReference>
<dbReference type="RefSeq" id="WP_267989334.1">
    <property type="nucleotide sequence ID" value="NZ_JAPJZI010000001.1"/>
</dbReference>
<dbReference type="AlphaFoldDB" id="A0A9X3UEU4"/>
<dbReference type="PANTHER" id="PTHR43968:SF6">
    <property type="entry name" value="GLUTATHIONE S-TRANSFERASE OMEGA"/>
    <property type="match status" value="1"/>
</dbReference>
<organism evidence="2 3">
    <name type="scientific">Hoeflea prorocentri</name>
    <dbReference type="NCBI Taxonomy" id="1922333"/>
    <lineage>
        <taxon>Bacteria</taxon>
        <taxon>Pseudomonadati</taxon>
        <taxon>Pseudomonadota</taxon>
        <taxon>Alphaproteobacteria</taxon>
        <taxon>Hyphomicrobiales</taxon>
        <taxon>Rhizobiaceae</taxon>
        <taxon>Hoeflea</taxon>
    </lineage>
</organism>
<dbReference type="InterPro" id="IPR036282">
    <property type="entry name" value="Glutathione-S-Trfase_C_sf"/>
</dbReference>
<dbReference type="GO" id="GO:0045174">
    <property type="term" value="F:glutathione dehydrogenase (ascorbate) activity"/>
    <property type="evidence" value="ECO:0007669"/>
    <property type="project" value="TreeGrafter"/>
</dbReference>
<name>A0A9X3UEU4_9HYPH</name>
<accession>A0A9X3UEU4</accession>
<dbReference type="InterPro" id="IPR050983">
    <property type="entry name" value="GST_Omega/HSP26"/>
</dbReference>
<dbReference type="PROSITE" id="PS50404">
    <property type="entry name" value="GST_NTER"/>
    <property type="match status" value="1"/>
</dbReference>
<evidence type="ECO:0000313" key="3">
    <source>
        <dbReference type="Proteomes" id="UP001151234"/>
    </source>
</evidence>
<dbReference type="InterPro" id="IPR036249">
    <property type="entry name" value="Thioredoxin-like_sf"/>
</dbReference>
<dbReference type="GO" id="GO:0004364">
    <property type="term" value="F:glutathione transferase activity"/>
    <property type="evidence" value="ECO:0007669"/>
    <property type="project" value="TreeGrafter"/>
</dbReference>
<feature type="domain" description="GST N-terminal" evidence="1">
    <location>
        <begin position="8"/>
        <end position="84"/>
    </location>
</feature>
<dbReference type="InterPro" id="IPR004045">
    <property type="entry name" value="Glutathione_S-Trfase_N"/>
</dbReference>
<dbReference type="SUPFAM" id="SSF47616">
    <property type="entry name" value="GST C-terminal domain-like"/>
    <property type="match status" value="1"/>
</dbReference>
<evidence type="ECO:0000313" key="2">
    <source>
        <dbReference type="EMBL" id="MDA5397888.1"/>
    </source>
</evidence>